<accession>A0AAV9HDM1</accession>
<proteinExistence type="predicted"/>
<evidence type="ECO:0000313" key="4">
    <source>
        <dbReference type="Proteomes" id="UP001321749"/>
    </source>
</evidence>
<feature type="transmembrane region" description="Helical" evidence="2">
    <location>
        <begin position="91"/>
        <end position="112"/>
    </location>
</feature>
<feature type="compositionally biased region" description="Polar residues" evidence="1">
    <location>
        <begin position="25"/>
        <end position="37"/>
    </location>
</feature>
<feature type="transmembrane region" description="Helical" evidence="2">
    <location>
        <begin position="589"/>
        <end position="607"/>
    </location>
</feature>
<feature type="transmembrane region" description="Helical" evidence="2">
    <location>
        <begin position="451"/>
        <end position="473"/>
    </location>
</feature>
<keyword evidence="2" id="KW-1133">Transmembrane helix</keyword>
<dbReference type="PANTHER" id="PTHR37544:SF3">
    <property type="entry name" value="SPRAY"/>
    <property type="match status" value="1"/>
</dbReference>
<evidence type="ECO:0000256" key="2">
    <source>
        <dbReference type="SAM" id="Phobius"/>
    </source>
</evidence>
<name>A0AAV9HDM1_9PEZI</name>
<evidence type="ECO:0000256" key="1">
    <source>
        <dbReference type="SAM" id="MobiDB-lite"/>
    </source>
</evidence>
<protein>
    <submittedName>
        <fullName evidence="3">Uncharacterized protein</fullName>
    </submittedName>
</protein>
<feature type="region of interest" description="Disordered" evidence="1">
    <location>
        <begin position="754"/>
        <end position="811"/>
    </location>
</feature>
<keyword evidence="2" id="KW-0472">Membrane</keyword>
<dbReference type="EMBL" id="MU865061">
    <property type="protein sequence ID" value="KAK4458637.1"/>
    <property type="molecule type" value="Genomic_DNA"/>
</dbReference>
<feature type="transmembrane region" description="Helical" evidence="2">
    <location>
        <begin position="539"/>
        <end position="562"/>
    </location>
</feature>
<feature type="transmembrane region" description="Helical" evidence="2">
    <location>
        <begin position="398"/>
        <end position="418"/>
    </location>
</feature>
<feature type="transmembrane region" description="Helical" evidence="2">
    <location>
        <begin position="238"/>
        <end position="266"/>
    </location>
</feature>
<evidence type="ECO:0000313" key="3">
    <source>
        <dbReference type="EMBL" id="KAK4458637.1"/>
    </source>
</evidence>
<dbReference type="AlphaFoldDB" id="A0AAV9HDM1"/>
<dbReference type="PANTHER" id="PTHR37544">
    <property type="entry name" value="SPRAY-RELATED"/>
    <property type="match status" value="1"/>
</dbReference>
<gene>
    <name evidence="3" type="ORF">QBC42DRAFT_313950</name>
</gene>
<feature type="transmembrane region" description="Helical" evidence="2">
    <location>
        <begin position="132"/>
        <end position="150"/>
    </location>
</feature>
<feature type="region of interest" description="Disordered" evidence="1">
    <location>
        <begin position="25"/>
        <end position="57"/>
    </location>
</feature>
<keyword evidence="4" id="KW-1185">Reference proteome</keyword>
<feature type="region of interest" description="Disordered" evidence="1">
    <location>
        <begin position="348"/>
        <end position="381"/>
    </location>
</feature>
<comment type="caution">
    <text evidence="3">The sequence shown here is derived from an EMBL/GenBank/DDBJ whole genome shotgun (WGS) entry which is preliminary data.</text>
</comment>
<reference evidence="3" key="2">
    <citation type="submission" date="2023-06" db="EMBL/GenBank/DDBJ databases">
        <authorList>
            <consortium name="Lawrence Berkeley National Laboratory"/>
            <person name="Mondo S.J."/>
            <person name="Hensen N."/>
            <person name="Bonometti L."/>
            <person name="Westerberg I."/>
            <person name="Brannstrom I.O."/>
            <person name="Guillou S."/>
            <person name="Cros-Aarteil S."/>
            <person name="Calhoun S."/>
            <person name="Haridas S."/>
            <person name="Kuo A."/>
            <person name="Pangilinan J."/>
            <person name="Riley R."/>
            <person name="Labutti K."/>
            <person name="Andreopoulos B."/>
            <person name="Lipzen A."/>
            <person name="Chen C."/>
            <person name="Yanf M."/>
            <person name="Daum C."/>
            <person name="Ng V."/>
            <person name="Clum A."/>
            <person name="Steindorff A."/>
            <person name="Ohm R."/>
            <person name="Martin F."/>
            <person name="Silar P."/>
            <person name="Natvig D."/>
            <person name="Lalanne C."/>
            <person name="Gautier V."/>
            <person name="Ament-Velasquez S.L."/>
            <person name="Kruys A."/>
            <person name="Hutchinson M.I."/>
            <person name="Powell A.J."/>
            <person name="Barry K."/>
            <person name="Miller A.N."/>
            <person name="Grigoriev I.V."/>
            <person name="Debuchy R."/>
            <person name="Gladieux P."/>
            <person name="Thoren M.H."/>
            <person name="Johannesson H."/>
        </authorList>
    </citation>
    <scope>NUCLEOTIDE SEQUENCE</scope>
    <source>
        <strain evidence="3">PSN324</strain>
    </source>
</reference>
<dbReference type="Proteomes" id="UP001321749">
    <property type="component" value="Unassembled WGS sequence"/>
</dbReference>
<keyword evidence="2" id="KW-0812">Transmembrane</keyword>
<organism evidence="3 4">
    <name type="scientific">Cladorrhinum samala</name>
    <dbReference type="NCBI Taxonomy" id="585594"/>
    <lineage>
        <taxon>Eukaryota</taxon>
        <taxon>Fungi</taxon>
        <taxon>Dikarya</taxon>
        <taxon>Ascomycota</taxon>
        <taxon>Pezizomycotina</taxon>
        <taxon>Sordariomycetes</taxon>
        <taxon>Sordariomycetidae</taxon>
        <taxon>Sordariales</taxon>
        <taxon>Podosporaceae</taxon>
        <taxon>Cladorrhinum</taxon>
    </lineage>
</organism>
<sequence length="811" mass="90265">MSAQQRSSRDISLLDLDRVQVQQHLSEQLPEPTSSPASPEGRQAGKNVNVARESSVPDHSIHRFVPLSRQDETAANLPELNFRPLALALKYLVPLMIWQLLCLFGVITLAVLSRVKPPWLHLESEYSYNVWFYSPGAIGFLTTVLWRGTLQSYNRILPYVRMANVPLDISGGGGAPGSTGQHLLNGIPSGEIHMGVLFSLWRSGDYISLVVNITPIPIIFLTPIKSGILGLVMDESGWGIRISFSFCIMAAIIYVWLFAATLAIALHLRTRRTGLKWNPCTLAAQVSLVQGSNMLDKFADIPTEQWAPLFNTVRDWPGKGLVLRLGYWREQGTDIIVHGVRFLPRANRDAGDEDAQSSSSTDRDDSSPNQNPAGAVQRQDVSKPDVNRFWNSNLQDGYLILVSIIGAGVITVATVAWAKGYIDRPLDVSFLQAPSSGDAESQFFSEILANFARGILFALLPTLAFGIFHNNFLAVDIYRRNMAPVYNMVGPLPEDDQERLIPGTPEEGATARNSMLLDFITPDFITCLVLAGGAGEYRLVLGLVLATFCNLVYIIVGSLFSFELSSVTAGEESGRGQRYNYTATIHRRQFIACYVILIVYCISIWLLRPRGVARTCRRLLTLLDFVSLIHKSHILQCPEFWVQNHWSDTEEHLKSQVTLANRIYRFGVYVGTDDHQYVGISVQKVPETWVESPDYDSTRKSLLFSAELAKDVLRGGLYGESASSGEGLLASRHQAETVDDRVYSNTHPRMWQGMKGTKMRRRRRRGEDVESGIQMQEVRRDQGDTSGAGVAGYAPGLQQTPLADEDEDEQR</sequence>
<reference evidence="3" key="1">
    <citation type="journal article" date="2023" name="Mol. Phylogenet. Evol.">
        <title>Genome-scale phylogeny and comparative genomics of the fungal order Sordariales.</title>
        <authorList>
            <person name="Hensen N."/>
            <person name="Bonometti L."/>
            <person name="Westerberg I."/>
            <person name="Brannstrom I.O."/>
            <person name="Guillou S."/>
            <person name="Cros-Aarteil S."/>
            <person name="Calhoun S."/>
            <person name="Haridas S."/>
            <person name="Kuo A."/>
            <person name="Mondo S."/>
            <person name="Pangilinan J."/>
            <person name="Riley R."/>
            <person name="LaButti K."/>
            <person name="Andreopoulos B."/>
            <person name="Lipzen A."/>
            <person name="Chen C."/>
            <person name="Yan M."/>
            <person name="Daum C."/>
            <person name="Ng V."/>
            <person name="Clum A."/>
            <person name="Steindorff A."/>
            <person name="Ohm R.A."/>
            <person name="Martin F."/>
            <person name="Silar P."/>
            <person name="Natvig D.O."/>
            <person name="Lalanne C."/>
            <person name="Gautier V."/>
            <person name="Ament-Velasquez S.L."/>
            <person name="Kruys A."/>
            <person name="Hutchinson M.I."/>
            <person name="Powell A.J."/>
            <person name="Barry K."/>
            <person name="Miller A.N."/>
            <person name="Grigoriev I.V."/>
            <person name="Debuchy R."/>
            <person name="Gladieux P."/>
            <person name="Hiltunen Thoren M."/>
            <person name="Johannesson H."/>
        </authorList>
    </citation>
    <scope>NUCLEOTIDE SEQUENCE</scope>
    <source>
        <strain evidence="3">PSN324</strain>
    </source>
</reference>
<feature type="transmembrane region" description="Helical" evidence="2">
    <location>
        <begin position="209"/>
        <end position="232"/>
    </location>
</feature>